<dbReference type="InterPro" id="IPR051604">
    <property type="entry name" value="Ergot_Alk_Oxidoreductase"/>
</dbReference>
<evidence type="ECO:0000313" key="2">
    <source>
        <dbReference type="Proteomes" id="UP000646827"/>
    </source>
</evidence>
<dbReference type="Gene3D" id="3.40.50.720">
    <property type="entry name" value="NAD(P)-binding Rossmann-like Domain"/>
    <property type="match status" value="1"/>
</dbReference>
<sequence>MSTKIKFLLLELQITIYARSREKVNNQSSLISANNDGVDKIKKKVTIIQGDFENLIPFESGIIGHTLLFLLVADIPKQPGVKQIVDIEAKRISWRSYSLIDRHLDAEKVIYAIPDRKYYVTLRPTNFMSNIFFLCYDGTIQSEDTLIDSAGPEEKQEWISLYDIAQVAVNILQDPIDKHGDAAYDLVGDIKTLLERAAILSTTLGCTITYKQLLVQECYKYLIKNARMDHLEAHFFATYQGCSPITRALSLLLGRASETYEIWATKNKQ</sequence>
<keyword evidence="2" id="KW-1185">Reference proteome</keyword>
<dbReference type="AlphaFoldDB" id="A0A8H7VIH5"/>
<protein>
    <submittedName>
        <fullName evidence="1">Uncharacterized protein</fullName>
    </submittedName>
</protein>
<organism evidence="1 2">
    <name type="scientific">Circinella minor</name>
    <dbReference type="NCBI Taxonomy" id="1195481"/>
    <lineage>
        <taxon>Eukaryota</taxon>
        <taxon>Fungi</taxon>
        <taxon>Fungi incertae sedis</taxon>
        <taxon>Mucoromycota</taxon>
        <taxon>Mucoromycotina</taxon>
        <taxon>Mucoromycetes</taxon>
        <taxon>Mucorales</taxon>
        <taxon>Lichtheimiaceae</taxon>
        <taxon>Circinella</taxon>
    </lineage>
</organism>
<proteinExistence type="predicted"/>
<gene>
    <name evidence="1" type="ORF">INT45_001276</name>
</gene>
<dbReference type="PANTHER" id="PTHR43162:SF1">
    <property type="entry name" value="PRESTALK A DIFFERENTIATION PROTEIN A"/>
    <property type="match status" value="1"/>
</dbReference>
<name>A0A8H7VIH5_9FUNG</name>
<dbReference type="PANTHER" id="PTHR43162">
    <property type="match status" value="1"/>
</dbReference>
<dbReference type="OrthoDB" id="9997102at2759"/>
<dbReference type="EMBL" id="JAEPRB010000277">
    <property type="protein sequence ID" value="KAG2217733.1"/>
    <property type="molecule type" value="Genomic_DNA"/>
</dbReference>
<dbReference type="Proteomes" id="UP000646827">
    <property type="component" value="Unassembled WGS sequence"/>
</dbReference>
<dbReference type="SUPFAM" id="SSF51735">
    <property type="entry name" value="NAD(P)-binding Rossmann-fold domains"/>
    <property type="match status" value="1"/>
</dbReference>
<reference evidence="1 2" key="1">
    <citation type="submission" date="2020-12" db="EMBL/GenBank/DDBJ databases">
        <title>Metabolic potential, ecology and presence of endohyphal bacteria is reflected in genomic diversity of Mucoromycotina.</title>
        <authorList>
            <person name="Muszewska A."/>
            <person name="Okrasinska A."/>
            <person name="Steczkiewicz K."/>
            <person name="Drgas O."/>
            <person name="Orlowska M."/>
            <person name="Perlinska-Lenart U."/>
            <person name="Aleksandrzak-Piekarczyk T."/>
            <person name="Szatraj K."/>
            <person name="Zielenkiewicz U."/>
            <person name="Pilsyk S."/>
            <person name="Malc E."/>
            <person name="Mieczkowski P."/>
            <person name="Kruszewska J.S."/>
            <person name="Biernat P."/>
            <person name="Pawlowska J."/>
        </authorList>
    </citation>
    <scope>NUCLEOTIDE SEQUENCE [LARGE SCALE GENOMIC DNA]</scope>
    <source>
        <strain evidence="1 2">CBS 142.35</strain>
    </source>
</reference>
<dbReference type="Gene3D" id="3.90.25.10">
    <property type="entry name" value="UDP-galactose 4-epimerase, domain 1"/>
    <property type="match status" value="1"/>
</dbReference>
<dbReference type="InterPro" id="IPR036291">
    <property type="entry name" value="NAD(P)-bd_dom_sf"/>
</dbReference>
<comment type="caution">
    <text evidence="1">The sequence shown here is derived from an EMBL/GenBank/DDBJ whole genome shotgun (WGS) entry which is preliminary data.</text>
</comment>
<evidence type="ECO:0000313" key="1">
    <source>
        <dbReference type="EMBL" id="KAG2217733.1"/>
    </source>
</evidence>
<accession>A0A8H7VIH5</accession>